<comment type="pathway">
    <text evidence="3 16">Porphyrin-containing compound metabolism; heme O biosynthesis; heme O from protoheme: step 1/1.</text>
</comment>
<evidence type="ECO:0000313" key="18">
    <source>
        <dbReference type="Proteomes" id="UP000050501"/>
    </source>
</evidence>
<feature type="transmembrane region" description="Helical" evidence="16">
    <location>
        <begin position="236"/>
        <end position="256"/>
    </location>
</feature>
<evidence type="ECO:0000256" key="15">
    <source>
        <dbReference type="ARBA" id="ARBA00047690"/>
    </source>
</evidence>
<keyword evidence="10 16" id="KW-0350">Heme biosynthesis</keyword>
<dbReference type="PANTHER" id="PTHR43448">
    <property type="entry name" value="PROTOHEME IX FARNESYLTRANSFERASE, MITOCHONDRIAL"/>
    <property type="match status" value="1"/>
</dbReference>
<dbReference type="InterPro" id="IPR000537">
    <property type="entry name" value="UbiA_prenyltransferase"/>
</dbReference>
<dbReference type="FunFam" id="1.10.357.140:FF:000001">
    <property type="entry name" value="Protoheme IX farnesyltransferase"/>
    <property type="match status" value="1"/>
</dbReference>
<comment type="caution">
    <text evidence="17">The sequence shown here is derived from an EMBL/GenBank/DDBJ whole genome shotgun (WGS) entry which is preliminary data.</text>
</comment>
<dbReference type="InterPro" id="IPR044878">
    <property type="entry name" value="UbiA_sf"/>
</dbReference>
<dbReference type="GO" id="GO:0048034">
    <property type="term" value="P:heme O biosynthetic process"/>
    <property type="evidence" value="ECO:0007669"/>
    <property type="project" value="UniProtKB-UniRule"/>
</dbReference>
<organism evidence="17 18">
    <name type="scientific">Levilinea saccharolytica</name>
    <dbReference type="NCBI Taxonomy" id="229921"/>
    <lineage>
        <taxon>Bacteria</taxon>
        <taxon>Bacillati</taxon>
        <taxon>Chloroflexota</taxon>
        <taxon>Anaerolineae</taxon>
        <taxon>Anaerolineales</taxon>
        <taxon>Anaerolineaceae</taxon>
        <taxon>Levilinea</taxon>
    </lineage>
</organism>
<dbReference type="GO" id="GO:0005886">
    <property type="term" value="C:plasma membrane"/>
    <property type="evidence" value="ECO:0007669"/>
    <property type="project" value="UniProtKB-SubCell"/>
</dbReference>
<dbReference type="HAMAP" id="MF_00154">
    <property type="entry name" value="CyoE_CtaB"/>
    <property type="match status" value="1"/>
</dbReference>
<proteinExistence type="inferred from homology"/>
<evidence type="ECO:0000256" key="12">
    <source>
        <dbReference type="ARBA" id="ARBA00030253"/>
    </source>
</evidence>
<keyword evidence="7 16" id="KW-0808">Transferase</keyword>
<dbReference type="InterPro" id="IPR006369">
    <property type="entry name" value="Protohaem_IX_farnesylTrfase"/>
</dbReference>
<keyword evidence="18" id="KW-1185">Reference proteome</keyword>
<dbReference type="PANTHER" id="PTHR43448:SF7">
    <property type="entry name" value="4-HYDROXYBENZOATE SOLANESYLTRANSFERASE"/>
    <property type="match status" value="1"/>
</dbReference>
<evidence type="ECO:0000256" key="13">
    <source>
        <dbReference type="ARBA" id="ARBA00040810"/>
    </source>
</evidence>
<keyword evidence="8 16" id="KW-0812">Transmembrane</keyword>
<dbReference type="Pfam" id="PF01040">
    <property type="entry name" value="UbiA"/>
    <property type="match status" value="1"/>
</dbReference>
<feature type="transmembrane region" description="Helical" evidence="16">
    <location>
        <begin position="164"/>
        <end position="187"/>
    </location>
</feature>
<dbReference type="PATRIC" id="fig|229921.5.peg.2057"/>
<feature type="transmembrane region" description="Helical" evidence="16">
    <location>
        <begin position="43"/>
        <end position="64"/>
    </location>
</feature>
<feature type="transmembrane region" description="Helical" evidence="16">
    <location>
        <begin position="85"/>
        <end position="105"/>
    </location>
</feature>
<evidence type="ECO:0000256" key="6">
    <source>
        <dbReference type="ARBA" id="ARBA00022475"/>
    </source>
</evidence>
<evidence type="ECO:0000256" key="9">
    <source>
        <dbReference type="ARBA" id="ARBA00022989"/>
    </source>
</evidence>
<accession>A0A0P6YBY0</accession>
<evidence type="ECO:0000256" key="8">
    <source>
        <dbReference type="ARBA" id="ARBA00022692"/>
    </source>
</evidence>
<keyword evidence="11 16" id="KW-0472">Membrane</keyword>
<feature type="transmembrane region" description="Helical" evidence="16">
    <location>
        <begin position="208"/>
        <end position="230"/>
    </location>
</feature>
<comment type="function">
    <text evidence="1 16">Converts heme B (protoheme IX) to heme O by substitution of the vinyl group on carbon 2 of heme B porphyrin ring with a hydroxyethyl farnesyl side group.</text>
</comment>
<evidence type="ECO:0000256" key="16">
    <source>
        <dbReference type="HAMAP-Rule" id="MF_00154"/>
    </source>
</evidence>
<evidence type="ECO:0000256" key="14">
    <source>
        <dbReference type="ARBA" id="ARBA00042475"/>
    </source>
</evidence>
<comment type="miscellaneous">
    <text evidence="16">Carbon 2 of the heme B porphyrin ring is defined according to the Fischer nomenclature.</text>
</comment>
<comment type="similarity">
    <text evidence="16">Belongs to the UbiA prenyltransferase family. Protoheme IX farnesyltransferase subfamily.</text>
</comment>
<comment type="catalytic activity">
    <reaction evidence="15 16">
        <text>heme b + (2E,6E)-farnesyl diphosphate + H2O = Fe(II)-heme o + diphosphate</text>
        <dbReference type="Rhea" id="RHEA:28070"/>
        <dbReference type="ChEBI" id="CHEBI:15377"/>
        <dbReference type="ChEBI" id="CHEBI:33019"/>
        <dbReference type="ChEBI" id="CHEBI:60344"/>
        <dbReference type="ChEBI" id="CHEBI:60530"/>
        <dbReference type="ChEBI" id="CHEBI:175763"/>
        <dbReference type="EC" id="2.5.1.141"/>
    </reaction>
</comment>
<evidence type="ECO:0000256" key="5">
    <source>
        <dbReference type="ARBA" id="ARBA00012292"/>
    </source>
</evidence>
<reference evidence="17 18" key="1">
    <citation type="submission" date="2015-07" db="EMBL/GenBank/DDBJ databases">
        <title>Genome sequence of Levilinea saccharolytica DSM 16555.</title>
        <authorList>
            <person name="Hemp J."/>
            <person name="Ward L.M."/>
            <person name="Pace L.A."/>
            <person name="Fischer W.W."/>
        </authorList>
    </citation>
    <scope>NUCLEOTIDE SEQUENCE [LARGE SCALE GENOMIC DNA]</scope>
    <source>
        <strain evidence="17 18">KIBI-1</strain>
    </source>
</reference>
<evidence type="ECO:0000256" key="1">
    <source>
        <dbReference type="ARBA" id="ARBA00004019"/>
    </source>
</evidence>
<dbReference type="NCBIfam" id="TIGR01473">
    <property type="entry name" value="cyoE_ctaB"/>
    <property type="match status" value="1"/>
</dbReference>
<protein>
    <recommendedName>
        <fullName evidence="13 16">Protoheme IX farnesyltransferase</fullName>
        <ecNumber evidence="5 16">2.5.1.141</ecNumber>
    </recommendedName>
    <alternativeName>
        <fullName evidence="14 16">Heme B farnesyltransferase</fullName>
    </alternativeName>
    <alternativeName>
        <fullName evidence="12 16">Heme O synthase</fullName>
    </alternativeName>
</protein>
<comment type="subcellular location">
    <subcellularLocation>
        <location evidence="2 16">Cell membrane</location>
        <topology evidence="2 16">Multi-pass membrane protein</topology>
    </subcellularLocation>
</comment>
<dbReference type="STRING" id="229921.ADN01_05060"/>
<dbReference type="EC" id="2.5.1.141" evidence="5 16"/>
<sequence length="288" mass="31519">MQFRARLRDFFTLSKPLIVALLLVTTYAGMVMGARAIPGWEVTLWTLLGGALAAAGSSAINQYIDRDIDGSMQRTAKRPLPAQRLTPGEGLAYGVAANLISFFLLAGFVNLTAALLSLAGMVYYVLIYSLWLKRLTVQNIVIGGGAGAIPPLVGWAAVTGSLTFPALFLFAIIFLWTPPHFWALALVRRNDYARAGVPMMPVIRGEKSTRIQIFIYTLELVAVTLLMPLLNLTGSVFLISAAVLGLWLIGAAWRVLRVGGNKVAWKMYRYSSMYLMFIFVALVLDVLV</sequence>
<dbReference type="NCBIfam" id="NF003349">
    <property type="entry name" value="PRK04375.1-2"/>
    <property type="match status" value="1"/>
</dbReference>
<dbReference type="AlphaFoldDB" id="A0A0P6YBY0"/>
<dbReference type="Gene3D" id="1.10.357.140">
    <property type="entry name" value="UbiA prenyltransferase"/>
    <property type="match status" value="1"/>
</dbReference>
<evidence type="ECO:0000256" key="4">
    <source>
        <dbReference type="ARBA" id="ARBA00010223"/>
    </source>
</evidence>
<dbReference type="UniPathway" id="UPA00834">
    <property type="reaction ID" value="UER00712"/>
</dbReference>
<keyword evidence="9 16" id="KW-1133">Transmembrane helix</keyword>
<evidence type="ECO:0000256" key="2">
    <source>
        <dbReference type="ARBA" id="ARBA00004651"/>
    </source>
</evidence>
<comment type="similarity">
    <text evidence="4">In the C-terminal section; belongs to the UbiA prenyltransferase family. Protoheme IX farnesyltransferase subfamily.</text>
</comment>
<dbReference type="EMBL" id="LGCM01000020">
    <property type="protein sequence ID" value="KPL87009.1"/>
    <property type="molecule type" value="Genomic_DNA"/>
</dbReference>
<keyword evidence="6 16" id="KW-1003">Cell membrane</keyword>
<evidence type="ECO:0000256" key="3">
    <source>
        <dbReference type="ARBA" id="ARBA00004919"/>
    </source>
</evidence>
<dbReference type="Proteomes" id="UP000050501">
    <property type="component" value="Unassembled WGS sequence"/>
</dbReference>
<gene>
    <name evidence="16" type="primary">ctaB</name>
    <name evidence="17" type="ORF">ADN01_05060</name>
</gene>
<feature type="transmembrane region" description="Helical" evidence="16">
    <location>
        <begin position="139"/>
        <end position="158"/>
    </location>
</feature>
<feature type="transmembrane region" description="Helical" evidence="16">
    <location>
        <begin position="111"/>
        <end position="132"/>
    </location>
</feature>
<evidence type="ECO:0000256" key="11">
    <source>
        <dbReference type="ARBA" id="ARBA00023136"/>
    </source>
</evidence>
<evidence type="ECO:0000256" key="7">
    <source>
        <dbReference type="ARBA" id="ARBA00022679"/>
    </source>
</evidence>
<dbReference type="CDD" id="cd13957">
    <property type="entry name" value="PT_UbiA_Cox10"/>
    <property type="match status" value="1"/>
</dbReference>
<evidence type="ECO:0000313" key="17">
    <source>
        <dbReference type="EMBL" id="KPL87009.1"/>
    </source>
</evidence>
<name>A0A0P6YBY0_9CHLR</name>
<feature type="transmembrane region" description="Helical" evidence="16">
    <location>
        <begin position="268"/>
        <end position="287"/>
    </location>
</feature>
<evidence type="ECO:0000256" key="10">
    <source>
        <dbReference type="ARBA" id="ARBA00023133"/>
    </source>
</evidence>
<dbReference type="GO" id="GO:0008495">
    <property type="term" value="F:protoheme IX farnesyltransferase activity"/>
    <property type="evidence" value="ECO:0007669"/>
    <property type="project" value="UniProtKB-UniRule"/>
</dbReference>